<evidence type="ECO:0000313" key="2">
    <source>
        <dbReference type="Proteomes" id="UP000007174"/>
    </source>
</evidence>
<accession>H1UZW3</accession>
<name>H1UZW3_COLHI</name>
<dbReference type="HOGENOM" id="CLU_2670932_0_0_1"/>
<sequence length="75" mass="8092">MPNPGGFPLEAIVPCHGDASDKLVEPSQFTELAISWLNLGPVTREGNLGNGDFTTLLSHVAREVRMMSTSFALHL</sequence>
<dbReference type="AlphaFoldDB" id="H1UZW3"/>
<organism evidence="1 2">
    <name type="scientific">Colletotrichum higginsianum (strain IMI 349063)</name>
    <name type="common">Crucifer anthracnose fungus</name>
    <dbReference type="NCBI Taxonomy" id="759273"/>
    <lineage>
        <taxon>Eukaryota</taxon>
        <taxon>Fungi</taxon>
        <taxon>Dikarya</taxon>
        <taxon>Ascomycota</taxon>
        <taxon>Pezizomycotina</taxon>
        <taxon>Sordariomycetes</taxon>
        <taxon>Hypocreomycetidae</taxon>
        <taxon>Glomerellales</taxon>
        <taxon>Glomerellaceae</taxon>
        <taxon>Colletotrichum</taxon>
        <taxon>Colletotrichum destructivum species complex</taxon>
    </lineage>
</organism>
<gene>
    <name evidence="1" type="ORF">CH063_00988</name>
</gene>
<protein>
    <submittedName>
        <fullName evidence="1">Uncharacterized protein</fullName>
    </submittedName>
</protein>
<reference evidence="2" key="1">
    <citation type="journal article" date="2012" name="Nat. Genet.">
        <title>Lifestyle transitions in plant pathogenic Colletotrichum fungi deciphered by genome and transcriptome analyses.</title>
        <authorList>
            <person name="O'Connell R.J."/>
            <person name="Thon M.R."/>
            <person name="Hacquard S."/>
            <person name="Amyotte S.G."/>
            <person name="Kleemann J."/>
            <person name="Torres M.F."/>
            <person name="Damm U."/>
            <person name="Buiate E.A."/>
            <person name="Epstein L."/>
            <person name="Alkan N."/>
            <person name="Altmueller J."/>
            <person name="Alvarado-Balderrama L."/>
            <person name="Bauser C.A."/>
            <person name="Becker C."/>
            <person name="Birren B.W."/>
            <person name="Chen Z."/>
            <person name="Choi J."/>
            <person name="Crouch J.A."/>
            <person name="Duvick J.P."/>
            <person name="Farman M.A."/>
            <person name="Gan P."/>
            <person name="Heiman D."/>
            <person name="Henrissat B."/>
            <person name="Howard R.J."/>
            <person name="Kabbage M."/>
            <person name="Koch C."/>
            <person name="Kracher B."/>
            <person name="Kubo Y."/>
            <person name="Law A.D."/>
            <person name="Lebrun M.-H."/>
            <person name="Lee Y.-H."/>
            <person name="Miyara I."/>
            <person name="Moore N."/>
            <person name="Neumann U."/>
            <person name="Nordstroem K."/>
            <person name="Panaccione D.G."/>
            <person name="Panstruga R."/>
            <person name="Place M."/>
            <person name="Proctor R.H."/>
            <person name="Prusky D."/>
            <person name="Rech G."/>
            <person name="Reinhardt R."/>
            <person name="Rollins J.A."/>
            <person name="Rounsley S."/>
            <person name="Schardl C.L."/>
            <person name="Schwartz D.C."/>
            <person name="Shenoy N."/>
            <person name="Shirasu K."/>
            <person name="Sikhakolli U.R."/>
            <person name="Stueber K."/>
            <person name="Sukno S.A."/>
            <person name="Sweigard J.A."/>
            <person name="Takano Y."/>
            <person name="Takahara H."/>
            <person name="Trail F."/>
            <person name="van der Does H.C."/>
            <person name="Voll L.M."/>
            <person name="Will I."/>
            <person name="Young S."/>
            <person name="Zeng Q."/>
            <person name="Zhang J."/>
            <person name="Zhou S."/>
            <person name="Dickman M.B."/>
            <person name="Schulze-Lefert P."/>
            <person name="Ver Loren van Themaat E."/>
            <person name="Ma L.-J."/>
            <person name="Vaillancourt L.J."/>
        </authorList>
    </citation>
    <scope>NUCLEOTIDE SEQUENCE [LARGE SCALE GENOMIC DNA]</scope>
    <source>
        <strain evidence="2">IMI 349063</strain>
    </source>
</reference>
<dbReference type="EMBL" id="CACQ02000790">
    <property type="protein sequence ID" value="CCF33514.1"/>
    <property type="molecule type" value="Genomic_DNA"/>
</dbReference>
<dbReference type="Proteomes" id="UP000007174">
    <property type="component" value="Unassembled WGS sequence"/>
</dbReference>
<proteinExistence type="predicted"/>
<evidence type="ECO:0000313" key="1">
    <source>
        <dbReference type="EMBL" id="CCF33514.1"/>
    </source>
</evidence>